<dbReference type="PANTHER" id="PTHR47926">
    <property type="entry name" value="PENTATRICOPEPTIDE REPEAT-CONTAINING PROTEIN"/>
    <property type="match status" value="1"/>
</dbReference>
<organism evidence="3 4">
    <name type="scientific">Ceratopteris richardii</name>
    <name type="common">Triangle waterfern</name>
    <dbReference type="NCBI Taxonomy" id="49495"/>
    <lineage>
        <taxon>Eukaryota</taxon>
        <taxon>Viridiplantae</taxon>
        <taxon>Streptophyta</taxon>
        <taxon>Embryophyta</taxon>
        <taxon>Tracheophyta</taxon>
        <taxon>Polypodiopsida</taxon>
        <taxon>Polypodiidae</taxon>
        <taxon>Polypodiales</taxon>
        <taxon>Pteridineae</taxon>
        <taxon>Pteridaceae</taxon>
        <taxon>Parkerioideae</taxon>
        <taxon>Ceratopteris</taxon>
    </lineage>
</organism>
<comment type="caution">
    <text evidence="3">The sequence shown here is derived from an EMBL/GenBank/DDBJ whole genome shotgun (WGS) entry which is preliminary data.</text>
</comment>
<dbReference type="Gene3D" id="1.25.40.10">
    <property type="entry name" value="Tetratricopeptide repeat domain"/>
    <property type="match status" value="3"/>
</dbReference>
<dbReference type="AlphaFoldDB" id="A0A8T2TB08"/>
<feature type="repeat" description="PPR" evidence="2">
    <location>
        <begin position="247"/>
        <end position="281"/>
    </location>
</feature>
<dbReference type="GO" id="GO:0009451">
    <property type="term" value="P:RNA modification"/>
    <property type="evidence" value="ECO:0007669"/>
    <property type="project" value="InterPro"/>
</dbReference>
<dbReference type="OMA" id="EIHETLW"/>
<dbReference type="GO" id="GO:0003723">
    <property type="term" value="F:RNA binding"/>
    <property type="evidence" value="ECO:0007669"/>
    <property type="project" value="InterPro"/>
</dbReference>
<dbReference type="PROSITE" id="PS51375">
    <property type="entry name" value="PPR"/>
    <property type="match status" value="5"/>
</dbReference>
<keyword evidence="1" id="KW-0677">Repeat</keyword>
<gene>
    <name evidence="3" type="ORF">KP509_14G076900</name>
</gene>
<dbReference type="FunFam" id="1.25.40.10:FF:000382">
    <property type="entry name" value="Pentatricopeptide repeat-containing protein"/>
    <property type="match status" value="1"/>
</dbReference>
<dbReference type="InterPro" id="IPR002885">
    <property type="entry name" value="PPR_rpt"/>
</dbReference>
<dbReference type="NCBIfam" id="TIGR00756">
    <property type="entry name" value="PPR"/>
    <property type="match status" value="4"/>
</dbReference>
<feature type="repeat" description="PPR" evidence="2">
    <location>
        <begin position="384"/>
        <end position="418"/>
    </location>
</feature>
<dbReference type="Pfam" id="PF13041">
    <property type="entry name" value="PPR_2"/>
    <property type="match status" value="4"/>
</dbReference>
<evidence type="ECO:0000313" key="4">
    <source>
        <dbReference type="Proteomes" id="UP000825935"/>
    </source>
</evidence>
<dbReference type="InterPro" id="IPR011990">
    <property type="entry name" value="TPR-like_helical_dom_sf"/>
</dbReference>
<feature type="repeat" description="PPR" evidence="2">
    <location>
        <begin position="145"/>
        <end position="179"/>
    </location>
</feature>
<reference evidence="3" key="1">
    <citation type="submission" date="2021-08" db="EMBL/GenBank/DDBJ databases">
        <title>WGS assembly of Ceratopteris richardii.</title>
        <authorList>
            <person name="Marchant D.B."/>
            <person name="Chen G."/>
            <person name="Jenkins J."/>
            <person name="Shu S."/>
            <person name="Leebens-Mack J."/>
            <person name="Grimwood J."/>
            <person name="Schmutz J."/>
            <person name="Soltis P."/>
            <person name="Soltis D."/>
            <person name="Chen Z.-H."/>
        </authorList>
    </citation>
    <scope>NUCLEOTIDE SEQUENCE</scope>
    <source>
        <strain evidence="3">Whitten #5841</strain>
        <tissue evidence="3">Leaf</tissue>
    </source>
</reference>
<dbReference type="Proteomes" id="UP000825935">
    <property type="component" value="Chromosome 14"/>
</dbReference>
<dbReference type="Pfam" id="PF01535">
    <property type="entry name" value="PPR"/>
    <property type="match status" value="3"/>
</dbReference>
<feature type="repeat" description="PPR" evidence="2">
    <location>
        <begin position="349"/>
        <end position="383"/>
    </location>
</feature>
<dbReference type="FunFam" id="1.25.40.10:FF:000090">
    <property type="entry name" value="Pentatricopeptide repeat-containing protein, chloroplastic"/>
    <property type="match status" value="1"/>
</dbReference>
<protein>
    <recommendedName>
        <fullName evidence="5">Pentatricopeptide repeat-containing protein</fullName>
    </recommendedName>
</protein>
<evidence type="ECO:0000256" key="1">
    <source>
        <dbReference type="ARBA" id="ARBA00022737"/>
    </source>
</evidence>
<accession>A0A8T2TB08</accession>
<evidence type="ECO:0000256" key="2">
    <source>
        <dbReference type="PROSITE-ProRule" id="PRU00708"/>
    </source>
</evidence>
<keyword evidence="4" id="KW-1185">Reference proteome</keyword>
<sequence>MLQKVIVRVVLAKCPLLSCSRTGYVLQLRFAATLAEVSTKNSSPSSARKKKCHDVLSLHALSSREVIKCLVDEVSLTPGVEDLVSIVCKFTKEKDLSLSLRLFSYIQNRGLDTHRALGNYVVSMLVNVGSIANAQKVFDLLSSKSECSWNALINGYVRSGEFNRALILYKHMLEDSKHPSSFTFVALLRVCTRKKDLNTGRDLHAGIAKEGLLQSNVFVGNALIDMYAKCGSLREAQEVFDVLPVHNVVTWTALIAGYAFNSQAEEALKYFEKMRHDNVVPNAVTYASTLKACGCTKNVKLGKEIHAETEQKGILQTNQYVGNALVDMYARCGMLAKAKSVFSKLKVRDRVSWNALIAGHVEQEQGKKALILYKQMRTHGVSPDVITYTCALRACGTIGAIDEGIQIHNELKESGIGKKDVFIGSALVDMYSKCGALVKADEVFNQLPSPDALTWTALITGYAQQAEIDIALSYFDRMRKAGVKPDQITFLSVLTACNHAGLVDKGEQYYEVMWKDYGLSPSIKHHSCLVDLLGRAGQLDRLMTIMNKTPFQPTMVMWLNVMTACRKWGDVHLGRQAFEQAIRLDSTESAAYVCMANIYADAGMYENAKEIEWMIMTE</sequence>
<name>A0A8T2TB08_CERRI</name>
<proteinExistence type="predicted"/>
<dbReference type="SUPFAM" id="SSF48452">
    <property type="entry name" value="TPR-like"/>
    <property type="match status" value="1"/>
</dbReference>
<evidence type="ECO:0000313" key="3">
    <source>
        <dbReference type="EMBL" id="KAH7416129.1"/>
    </source>
</evidence>
<dbReference type="EMBL" id="CM035419">
    <property type="protein sequence ID" value="KAH7416129.1"/>
    <property type="molecule type" value="Genomic_DNA"/>
</dbReference>
<feature type="repeat" description="PPR" evidence="2">
    <location>
        <begin position="451"/>
        <end position="485"/>
    </location>
</feature>
<dbReference type="OrthoDB" id="185373at2759"/>
<dbReference type="FunFam" id="1.25.40.10:FF:000031">
    <property type="entry name" value="Pentatricopeptide repeat-containing protein mitochondrial"/>
    <property type="match status" value="1"/>
</dbReference>
<dbReference type="PANTHER" id="PTHR47926:SF382">
    <property type="entry name" value="PENTACOTRIPEPTIDE-REPEAT REGION OF PRORP DOMAIN-CONTAINING PROTEIN"/>
    <property type="match status" value="1"/>
</dbReference>
<dbReference type="InterPro" id="IPR046960">
    <property type="entry name" value="PPR_At4g14850-like_plant"/>
</dbReference>
<evidence type="ECO:0008006" key="5">
    <source>
        <dbReference type="Google" id="ProtNLM"/>
    </source>
</evidence>